<protein>
    <submittedName>
        <fullName evidence="2">Uncharacterized protein</fullName>
    </submittedName>
</protein>
<dbReference type="RefSeq" id="WP_244674037.1">
    <property type="nucleotide sequence ID" value="NZ_CP095046.1"/>
</dbReference>
<evidence type="ECO:0000256" key="1">
    <source>
        <dbReference type="SAM" id="Phobius"/>
    </source>
</evidence>
<keyword evidence="1" id="KW-1133">Transmembrane helix</keyword>
<proteinExistence type="predicted"/>
<keyword evidence="3" id="KW-1185">Reference proteome</keyword>
<dbReference type="EMBL" id="CP095046">
    <property type="protein sequence ID" value="UOQ70618.1"/>
    <property type="molecule type" value="Genomic_DNA"/>
</dbReference>
<evidence type="ECO:0000313" key="3">
    <source>
        <dbReference type="Proteomes" id="UP000831796"/>
    </source>
</evidence>
<feature type="transmembrane region" description="Helical" evidence="1">
    <location>
        <begin position="20"/>
        <end position="39"/>
    </location>
</feature>
<reference evidence="2" key="1">
    <citation type="submission" date="2022-04" db="EMBL/GenBank/DDBJ databases">
        <title>Hymenobacter sp. isolated from the air.</title>
        <authorList>
            <person name="Won M."/>
            <person name="Lee C.-M."/>
            <person name="Woen H.-Y."/>
            <person name="Kwon S.-W."/>
        </authorList>
    </citation>
    <scope>NUCLEOTIDE SEQUENCE</scope>
    <source>
        <strain evidence="2">5116S-3</strain>
    </source>
</reference>
<gene>
    <name evidence="2" type="ORF">MUN79_18135</name>
</gene>
<dbReference type="Proteomes" id="UP000831796">
    <property type="component" value="Chromosome"/>
</dbReference>
<accession>A0A8T9Q404</accession>
<organism evidence="2 3">
    <name type="scientific">Hymenobacter cellulosilyticus</name>
    <dbReference type="NCBI Taxonomy" id="2932248"/>
    <lineage>
        <taxon>Bacteria</taxon>
        <taxon>Pseudomonadati</taxon>
        <taxon>Bacteroidota</taxon>
        <taxon>Cytophagia</taxon>
        <taxon>Cytophagales</taxon>
        <taxon>Hymenobacteraceae</taxon>
        <taxon>Hymenobacter</taxon>
    </lineage>
</organism>
<keyword evidence="1" id="KW-0812">Transmembrane</keyword>
<feature type="transmembrane region" description="Helical" evidence="1">
    <location>
        <begin position="89"/>
        <end position="117"/>
    </location>
</feature>
<evidence type="ECO:0000313" key="2">
    <source>
        <dbReference type="EMBL" id="UOQ70618.1"/>
    </source>
</evidence>
<sequence>MQAYLRLRLRVLGRLLVEVGWVRLLLLGGLLVVTGGKLIELLLSKPHLQWAGPTLGLLMSWSGYRQRTDLGFLQIVSPRYKSWLSVESALLLVPVWGVLLGLGYLGAALATIAAGLMGHFFP</sequence>
<dbReference type="AlphaFoldDB" id="A0A8T9Q404"/>
<dbReference type="KEGG" id="hcu:MUN79_18135"/>
<name>A0A8T9Q404_9BACT</name>
<keyword evidence="1" id="KW-0472">Membrane</keyword>